<comment type="caution">
    <text evidence="6">The sequence shown here is derived from an EMBL/GenBank/DDBJ whole genome shotgun (WGS) entry which is preliminary data.</text>
</comment>
<dbReference type="PANTHER" id="PTHR30055:SF234">
    <property type="entry name" value="HTH-TYPE TRANSCRIPTIONAL REGULATOR BETI"/>
    <property type="match status" value="1"/>
</dbReference>
<proteinExistence type="predicted"/>
<dbReference type="InterPro" id="IPR009057">
    <property type="entry name" value="Homeodomain-like_sf"/>
</dbReference>
<dbReference type="Gene3D" id="1.10.357.10">
    <property type="entry name" value="Tetracycline Repressor, domain 2"/>
    <property type="match status" value="1"/>
</dbReference>
<evidence type="ECO:0000256" key="4">
    <source>
        <dbReference type="PROSITE-ProRule" id="PRU00335"/>
    </source>
</evidence>
<evidence type="ECO:0000313" key="6">
    <source>
        <dbReference type="EMBL" id="RVW10743.1"/>
    </source>
</evidence>
<dbReference type="PRINTS" id="PR00455">
    <property type="entry name" value="HTHTETR"/>
</dbReference>
<reference evidence="6 7" key="1">
    <citation type="submission" date="2018-11" db="EMBL/GenBank/DDBJ databases">
        <title>Rhodococcus spongicola sp. nov. and Rhodococcus xishaensis sp. nov. from marine sponges.</title>
        <authorList>
            <person name="Li L."/>
            <person name="Lin H.W."/>
        </authorList>
    </citation>
    <scope>NUCLEOTIDE SEQUENCE [LARGE SCALE GENOMIC DNA]</scope>
    <source>
        <strain evidence="6 7">CCTCC AB2014297</strain>
    </source>
</reference>
<dbReference type="SUPFAM" id="SSF46689">
    <property type="entry name" value="Homeodomain-like"/>
    <property type="match status" value="1"/>
</dbReference>
<evidence type="ECO:0000256" key="2">
    <source>
        <dbReference type="ARBA" id="ARBA00023125"/>
    </source>
</evidence>
<dbReference type="PANTHER" id="PTHR30055">
    <property type="entry name" value="HTH-TYPE TRANSCRIPTIONAL REGULATOR RUTR"/>
    <property type="match status" value="1"/>
</dbReference>
<evidence type="ECO:0000256" key="1">
    <source>
        <dbReference type="ARBA" id="ARBA00023015"/>
    </source>
</evidence>
<organism evidence="6 7">
    <name type="scientific">Prescottella agglutinans</name>
    <dbReference type="NCBI Taxonomy" id="1644129"/>
    <lineage>
        <taxon>Bacteria</taxon>
        <taxon>Bacillati</taxon>
        <taxon>Actinomycetota</taxon>
        <taxon>Actinomycetes</taxon>
        <taxon>Mycobacteriales</taxon>
        <taxon>Nocardiaceae</taxon>
        <taxon>Prescottella</taxon>
    </lineage>
</organism>
<dbReference type="OrthoDB" id="4537420at2"/>
<dbReference type="RefSeq" id="WP_127915186.1">
    <property type="nucleotide sequence ID" value="NZ_RKLP01000002.1"/>
</dbReference>
<dbReference type="Proteomes" id="UP000286208">
    <property type="component" value="Unassembled WGS sequence"/>
</dbReference>
<dbReference type="GO" id="GO:0003700">
    <property type="term" value="F:DNA-binding transcription factor activity"/>
    <property type="evidence" value="ECO:0007669"/>
    <property type="project" value="TreeGrafter"/>
</dbReference>
<dbReference type="EMBL" id="RKLP01000002">
    <property type="protein sequence ID" value="RVW10743.1"/>
    <property type="molecule type" value="Genomic_DNA"/>
</dbReference>
<sequence>MSSRAQDLSPTAIRERILDAAEACLIEVGYGSRLHALIAERAGLSRPTLYKYVGDQSQIFDALLQREITRFFAVLDPILCRRDDVRGGFVDCVVFAVGYARRHPVLQKGLRDDPATVLPWFTVHSAPLVERGAEFLAPHFERMRAGDRPAEASPRAISEWAFRLVASLITTAGDVDAGDEGALREFVDGLLSLGGVAATAPA</sequence>
<keyword evidence="2 4" id="KW-0238">DNA-binding</keyword>
<protein>
    <submittedName>
        <fullName evidence="6">TetR/AcrR family transcriptional regulator</fullName>
    </submittedName>
</protein>
<feature type="DNA-binding region" description="H-T-H motif" evidence="4">
    <location>
        <begin position="34"/>
        <end position="53"/>
    </location>
</feature>
<keyword evidence="3" id="KW-0804">Transcription</keyword>
<gene>
    <name evidence="6" type="ORF">EGT67_06255</name>
</gene>
<feature type="domain" description="HTH tetR-type" evidence="5">
    <location>
        <begin position="11"/>
        <end position="71"/>
    </location>
</feature>
<dbReference type="PROSITE" id="PS50977">
    <property type="entry name" value="HTH_TETR_2"/>
    <property type="match status" value="1"/>
</dbReference>
<dbReference type="Pfam" id="PF00440">
    <property type="entry name" value="TetR_N"/>
    <property type="match status" value="1"/>
</dbReference>
<dbReference type="GO" id="GO:0000976">
    <property type="term" value="F:transcription cis-regulatory region binding"/>
    <property type="evidence" value="ECO:0007669"/>
    <property type="project" value="TreeGrafter"/>
</dbReference>
<evidence type="ECO:0000313" key="7">
    <source>
        <dbReference type="Proteomes" id="UP000286208"/>
    </source>
</evidence>
<evidence type="ECO:0000259" key="5">
    <source>
        <dbReference type="PROSITE" id="PS50977"/>
    </source>
</evidence>
<name>A0A438BI31_9NOCA</name>
<keyword evidence="1" id="KW-0805">Transcription regulation</keyword>
<dbReference type="InterPro" id="IPR050109">
    <property type="entry name" value="HTH-type_TetR-like_transc_reg"/>
</dbReference>
<evidence type="ECO:0000256" key="3">
    <source>
        <dbReference type="ARBA" id="ARBA00023163"/>
    </source>
</evidence>
<dbReference type="InterPro" id="IPR001647">
    <property type="entry name" value="HTH_TetR"/>
</dbReference>
<accession>A0A438BI31</accession>
<keyword evidence="7" id="KW-1185">Reference proteome</keyword>
<dbReference type="AlphaFoldDB" id="A0A438BI31"/>